<dbReference type="InterPro" id="IPR043970">
    <property type="entry name" value="FUZ/MON1/HPS1_longin_3"/>
</dbReference>
<evidence type="ECO:0000256" key="2">
    <source>
        <dbReference type="RuleBase" id="RU367048"/>
    </source>
</evidence>
<dbReference type="InterPro" id="IPR043971">
    <property type="entry name" value="FUZ/MON1/HPS1_longin_2"/>
</dbReference>
<sequence>MRDILNQLQHGAIMCWVRFRLLEVLENSGTQEAFWSLTQTLTRSMMADGVEDHLGVSSPKVTPGEAVGDELKDDTPGVSGEVMLVNTDSFEECHHELDTQFSGGEDGPVPNSPIRKVQQEQILTQENELVGGMGKVAVTEDEDKTDSEDRLQELVPSAAYVEEENLDEEYLQNPEWIRKEKHVFILSESGKPIYTRYGKEDRLVTLFGLMQALVSFVADSDDVIRCIVAGDHKFVFLVKSPLILVAVSHSVASIAQLLMQLTYVQNQIVSVLTASALTRMFEKRRNYDFRHLLGGTDRLLDNLLNMLDSHPSFLLGAIQCLPLATSVRDTITQTIIQYCSKIKNLVFGLIICQNQLISLVRMKKFLLHPADLHLLFNLVNATESLKTSENWMPICLPKFDPNGYLYGHVSYLADDCEACLLLLSRLRRHHCLEGINTAIRTSFYTVKAIGAPELRHFLYKSKTTAQFTCPEYTAPYHTEAEQRRLFGLYQLLHHRVHSVSRPLKMVYMVMDTQTLLGWVTREFELYAALEPLVTKHNAIIYVNKLLRWIKSDENKLFILNSPTF</sequence>
<keyword evidence="7" id="KW-1185">Reference proteome</keyword>
<dbReference type="PANTHER" id="PTHR13027">
    <property type="entry name" value="SAND PROTEIN-RELATED"/>
    <property type="match status" value="1"/>
</dbReference>
<feature type="domain" description="FUZ/MON1/HPS1 second Longin" evidence="4">
    <location>
        <begin position="343"/>
        <end position="424"/>
    </location>
</feature>
<dbReference type="Pfam" id="PF19037">
    <property type="entry name" value="Fuz_longin_2"/>
    <property type="match status" value="1"/>
</dbReference>
<evidence type="ECO:0000313" key="7">
    <source>
        <dbReference type="Proteomes" id="UP000747542"/>
    </source>
</evidence>
<comment type="caution">
    <text evidence="6">The sequence shown here is derived from an EMBL/GenBank/DDBJ whole genome shotgun (WGS) entry which is preliminary data.</text>
</comment>
<proteinExistence type="inferred from homology"/>
<name>A0A8J5JUG4_HOMAM</name>
<dbReference type="AlphaFoldDB" id="A0A8J5JUG4"/>
<dbReference type="GO" id="GO:0035658">
    <property type="term" value="C:Mon1-Ccz1 complex"/>
    <property type="evidence" value="ECO:0007669"/>
    <property type="project" value="TreeGrafter"/>
</dbReference>
<evidence type="ECO:0000259" key="3">
    <source>
        <dbReference type="Pfam" id="PF19036"/>
    </source>
</evidence>
<dbReference type="EMBL" id="JAHLQT010027477">
    <property type="protein sequence ID" value="KAG7162671.1"/>
    <property type="molecule type" value="Genomic_DNA"/>
</dbReference>
<protein>
    <recommendedName>
        <fullName evidence="2">Vacuolar fusion protein MON1 homolog</fullName>
    </recommendedName>
</protein>
<accession>A0A8J5JUG4</accession>
<dbReference type="InterPro" id="IPR043972">
    <property type="entry name" value="FUZ/MON1/HPS1_longin_1"/>
</dbReference>
<dbReference type="GO" id="GO:0006623">
    <property type="term" value="P:protein targeting to vacuole"/>
    <property type="evidence" value="ECO:0007669"/>
    <property type="project" value="UniProtKB-UniRule"/>
</dbReference>
<dbReference type="Pfam" id="PF19036">
    <property type="entry name" value="Fuz_longin_1"/>
    <property type="match status" value="1"/>
</dbReference>
<comment type="similarity">
    <text evidence="1 2">Belongs to the MON1/SAND family.</text>
</comment>
<dbReference type="Proteomes" id="UP000747542">
    <property type="component" value="Unassembled WGS sequence"/>
</dbReference>
<organism evidence="6 7">
    <name type="scientific">Homarus americanus</name>
    <name type="common">American lobster</name>
    <dbReference type="NCBI Taxonomy" id="6706"/>
    <lineage>
        <taxon>Eukaryota</taxon>
        <taxon>Metazoa</taxon>
        <taxon>Ecdysozoa</taxon>
        <taxon>Arthropoda</taxon>
        <taxon>Crustacea</taxon>
        <taxon>Multicrustacea</taxon>
        <taxon>Malacostraca</taxon>
        <taxon>Eumalacostraca</taxon>
        <taxon>Eucarida</taxon>
        <taxon>Decapoda</taxon>
        <taxon>Pleocyemata</taxon>
        <taxon>Astacidea</taxon>
        <taxon>Nephropoidea</taxon>
        <taxon>Nephropidae</taxon>
        <taxon>Homarus</taxon>
    </lineage>
</organism>
<dbReference type="GO" id="GO:0032510">
    <property type="term" value="P:endosome to lysosome transport via multivesicular body sorting pathway"/>
    <property type="evidence" value="ECO:0007669"/>
    <property type="project" value="TreeGrafter"/>
</dbReference>
<gene>
    <name evidence="6" type="primary">Mon1a-L</name>
    <name evidence="6" type="ORF">Hamer_G019392</name>
</gene>
<feature type="domain" description="FUZ/MON1/HPS1 first Longin" evidence="3">
    <location>
        <begin position="181"/>
        <end position="303"/>
    </location>
</feature>
<feature type="domain" description="FUZ/MON1/HPS1 third Longin" evidence="5">
    <location>
        <begin position="453"/>
        <end position="553"/>
    </location>
</feature>
<evidence type="ECO:0000313" key="6">
    <source>
        <dbReference type="EMBL" id="KAG7162671.1"/>
    </source>
</evidence>
<evidence type="ECO:0000259" key="4">
    <source>
        <dbReference type="Pfam" id="PF19037"/>
    </source>
</evidence>
<dbReference type="PANTHER" id="PTHR13027:SF7">
    <property type="entry name" value="VACUOLAR FUSION PROTEIN MON1 HOMOLOG"/>
    <property type="match status" value="1"/>
</dbReference>
<dbReference type="Pfam" id="PF19038">
    <property type="entry name" value="Fuz_longin_3"/>
    <property type="match status" value="1"/>
</dbReference>
<dbReference type="PRINTS" id="PR01546">
    <property type="entry name" value="YEAST73DUF"/>
</dbReference>
<reference evidence="6" key="1">
    <citation type="journal article" date="2021" name="Sci. Adv.">
        <title>The American lobster genome reveals insights on longevity, neural, and immune adaptations.</title>
        <authorList>
            <person name="Polinski J.M."/>
            <person name="Zimin A.V."/>
            <person name="Clark K.F."/>
            <person name="Kohn A.B."/>
            <person name="Sadowski N."/>
            <person name="Timp W."/>
            <person name="Ptitsyn A."/>
            <person name="Khanna P."/>
            <person name="Romanova D.Y."/>
            <person name="Williams P."/>
            <person name="Greenwood S.J."/>
            <person name="Moroz L.L."/>
            <person name="Walt D.R."/>
            <person name="Bodnar A.G."/>
        </authorList>
    </citation>
    <scope>NUCLEOTIDE SEQUENCE</scope>
    <source>
        <strain evidence="6">GMGI-L3</strain>
    </source>
</reference>
<dbReference type="InterPro" id="IPR004353">
    <property type="entry name" value="Mon1"/>
</dbReference>
<evidence type="ECO:0000256" key="1">
    <source>
        <dbReference type="ARBA" id="ARBA00008968"/>
    </source>
</evidence>
<comment type="function">
    <text evidence="2">Plays an important role in membrane trafficking through the secretory apparatus.</text>
</comment>
<evidence type="ECO:0000259" key="5">
    <source>
        <dbReference type="Pfam" id="PF19038"/>
    </source>
</evidence>